<accession>A0A8C5EP31</accession>
<evidence type="ECO:0000256" key="1">
    <source>
        <dbReference type="ARBA" id="ARBA00022729"/>
    </source>
</evidence>
<keyword evidence="3" id="KW-0325">Glycoprotein</keyword>
<keyword evidence="9" id="KW-1185">Reference proteome</keyword>
<dbReference type="Proteomes" id="UP000694680">
    <property type="component" value="Chromosome 3"/>
</dbReference>
<dbReference type="Ensembl" id="ENSGWIT00000027153.1">
    <property type="protein sequence ID" value="ENSGWIP00000024826.1"/>
    <property type="gene ID" value="ENSGWIG00000013138.1"/>
</dbReference>
<name>A0A8C5EP31_GOUWI</name>
<dbReference type="AlphaFoldDB" id="A0A8C5EP31"/>
<dbReference type="InterPro" id="IPR048290">
    <property type="entry name" value="ZP_chr"/>
</dbReference>
<reference evidence="8" key="3">
    <citation type="submission" date="2025-09" db="UniProtKB">
        <authorList>
            <consortium name="Ensembl"/>
        </authorList>
    </citation>
    <scope>IDENTIFICATION</scope>
</reference>
<dbReference type="PANTHER" id="PTHR14002:SF59">
    <property type="entry name" value="CUB AND ZONA PELLUCIDA-LIKE DOMAIN-CONTAINING PROTEIN 1-RELATED"/>
    <property type="match status" value="1"/>
</dbReference>
<dbReference type="PROSITE" id="PS51034">
    <property type="entry name" value="ZP_2"/>
    <property type="match status" value="1"/>
</dbReference>
<keyword evidence="2" id="KW-1015">Disulfide bond</keyword>
<dbReference type="PRINTS" id="PR00023">
    <property type="entry name" value="ZPELLUCIDA"/>
</dbReference>
<dbReference type="Gene3D" id="2.60.40.4100">
    <property type="entry name" value="Zona pellucida, ZP-C domain"/>
    <property type="match status" value="1"/>
</dbReference>
<dbReference type="Gene3D" id="2.60.40.3210">
    <property type="entry name" value="Zona pellucida, ZP-N domain"/>
    <property type="match status" value="1"/>
</dbReference>
<protein>
    <submittedName>
        <fullName evidence="8">Uncharacterized LOC114460857</fullName>
    </submittedName>
</protein>
<evidence type="ECO:0000256" key="4">
    <source>
        <dbReference type="SAM" id="MobiDB-lite"/>
    </source>
</evidence>
<evidence type="ECO:0000259" key="7">
    <source>
        <dbReference type="PROSITE" id="PS51034"/>
    </source>
</evidence>
<evidence type="ECO:0000256" key="6">
    <source>
        <dbReference type="SAM" id="SignalP"/>
    </source>
</evidence>
<feature type="compositionally biased region" description="Polar residues" evidence="4">
    <location>
        <begin position="266"/>
        <end position="276"/>
    </location>
</feature>
<proteinExistence type="predicted"/>
<feature type="region of interest" description="Disordered" evidence="4">
    <location>
        <begin position="259"/>
        <end position="310"/>
    </location>
</feature>
<evidence type="ECO:0000313" key="8">
    <source>
        <dbReference type="Ensembl" id="ENSGWIP00000024826.1"/>
    </source>
</evidence>
<dbReference type="Pfam" id="PF23344">
    <property type="entry name" value="ZP-N"/>
    <property type="match status" value="1"/>
</dbReference>
<dbReference type="SMART" id="SM00241">
    <property type="entry name" value="ZP"/>
    <property type="match status" value="1"/>
</dbReference>
<keyword evidence="5" id="KW-0472">Membrane</keyword>
<dbReference type="InterPro" id="IPR055355">
    <property type="entry name" value="ZP-C"/>
</dbReference>
<feature type="signal peptide" evidence="6">
    <location>
        <begin position="1"/>
        <end position="20"/>
    </location>
</feature>
<dbReference type="InterPro" id="IPR042235">
    <property type="entry name" value="ZP-C_dom"/>
</dbReference>
<evidence type="ECO:0000313" key="9">
    <source>
        <dbReference type="Proteomes" id="UP000694680"/>
    </source>
</evidence>
<feature type="domain" description="ZP" evidence="7">
    <location>
        <begin position="500"/>
        <end position="749"/>
    </location>
</feature>
<evidence type="ECO:0000256" key="2">
    <source>
        <dbReference type="ARBA" id="ARBA00023157"/>
    </source>
</evidence>
<keyword evidence="5" id="KW-0812">Transmembrane</keyword>
<evidence type="ECO:0000256" key="5">
    <source>
        <dbReference type="SAM" id="Phobius"/>
    </source>
</evidence>
<feature type="chain" id="PRO_5033992158" evidence="6">
    <location>
        <begin position="21"/>
        <end position="830"/>
    </location>
</feature>
<reference evidence="8" key="1">
    <citation type="submission" date="2020-06" db="EMBL/GenBank/DDBJ databases">
        <authorList>
            <consortium name="Wellcome Sanger Institute Data Sharing"/>
        </authorList>
    </citation>
    <scope>NUCLEOTIDE SEQUENCE [LARGE SCALE GENOMIC DNA]</scope>
</reference>
<keyword evidence="5" id="KW-1133">Transmembrane helix</keyword>
<reference evidence="8" key="2">
    <citation type="submission" date="2025-08" db="UniProtKB">
        <authorList>
            <consortium name="Ensembl"/>
        </authorList>
    </citation>
    <scope>IDENTIFICATION</scope>
</reference>
<dbReference type="InterPro" id="IPR001507">
    <property type="entry name" value="ZP_dom"/>
</dbReference>
<keyword evidence="1 6" id="KW-0732">Signal</keyword>
<sequence>MTSLVLLLLLVLLMPSSVWSYIYWYYGGAQTVTPKGAGGTYEVELRNKQATYSCNVNPYRCAYGNCGATIQSVSTMTAWDSYRIRWCQKETKTRLRLNSNLPFEIRYPTSSIYHRLGYWIRDYKNSYVPWRMMVHVDLGIRSDTKQSNRPPVSTMLPIVRVTRNCPRTFNLNMFDPDGDRVSCRVATNSSNYECGRCGNQPGLSLDQDSCSVTYTYAGRRGHIPIELVVEDFPKKNILLAYSDGSYTLKQPLSLRRAKRQSAFRPTASTTEGTTFNPWIDDSSSSVSTEEPTTSRPTTSTTETTTFIPRRDDFISSVPTEEPTTTTDVQTTVNELPEAVQAAFEADTNREFINDMFINPQNYRSSIRPLSKIPLQFSVYVDSHSAPSCTEGHYFPLFSPPTPANGVHLPAFVNTTLEIRIKAIALYTSIYKVLVTGPSGISSRKIATGEFVIRWTPTDYELHDHFPVCFLAEGLDRYRRVYHSELRCVTVDVGHYEAIVTCNETTMMVEVEKTYLLRSYEDSLHLRSSYTSSECSLKTLSNSTHLVAVMSLDSCGTYVEEDQDNILYKNGITSAEPNKTISRKADVEIAFCCAFPKKNNLTLGFKHKNPYAFKERGFGSFSFQFEFFQSQLFRQQVDASTYPVEVNLNQMMFMQIEATSSMPDVELFVESCKATPEDNPNSRISYSIIENGCVKDSTVQVYPSSTSQFRFGMAAFEFIGANNEVYITCSVLLCETSIPNTRCSQGCIQPGSHRGRREAASQTSRHLISQGPLHLTRSLDSPNGRSAPFLNLSQVLNVVLVASCLLFVGVVVYRSRRSKTKYQPLPTSDYE</sequence>
<dbReference type="PANTHER" id="PTHR14002">
    <property type="entry name" value="ENDOGLIN/TGF-BETA RECEPTOR TYPE III"/>
    <property type="match status" value="1"/>
</dbReference>
<dbReference type="Pfam" id="PF00100">
    <property type="entry name" value="Zona_pellucida"/>
    <property type="match status" value="1"/>
</dbReference>
<gene>
    <name evidence="8" type="primary">LOC114460878</name>
</gene>
<feature type="transmembrane region" description="Helical" evidence="5">
    <location>
        <begin position="794"/>
        <end position="812"/>
    </location>
</feature>
<evidence type="ECO:0000256" key="3">
    <source>
        <dbReference type="ARBA" id="ARBA00023180"/>
    </source>
</evidence>
<feature type="compositionally biased region" description="Low complexity" evidence="4">
    <location>
        <begin position="282"/>
        <end position="305"/>
    </location>
</feature>
<organism evidence="8 9">
    <name type="scientific">Gouania willdenowi</name>
    <name type="common">Blunt-snouted clingfish</name>
    <name type="synonym">Lepadogaster willdenowi</name>
    <dbReference type="NCBI Taxonomy" id="441366"/>
    <lineage>
        <taxon>Eukaryota</taxon>
        <taxon>Metazoa</taxon>
        <taxon>Chordata</taxon>
        <taxon>Craniata</taxon>
        <taxon>Vertebrata</taxon>
        <taxon>Euteleostomi</taxon>
        <taxon>Actinopterygii</taxon>
        <taxon>Neopterygii</taxon>
        <taxon>Teleostei</taxon>
        <taxon>Neoteleostei</taxon>
        <taxon>Acanthomorphata</taxon>
        <taxon>Ovalentaria</taxon>
        <taxon>Blenniimorphae</taxon>
        <taxon>Blenniiformes</taxon>
        <taxon>Gobiesocoidei</taxon>
        <taxon>Gobiesocidae</taxon>
        <taxon>Gobiesocinae</taxon>
        <taxon>Gouania</taxon>
    </lineage>
</organism>
<dbReference type="InterPro" id="IPR055356">
    <property type="entry name" value="ZP-N"/>
</dbReference>